<dbReference type="EMBL" id="JASMRN010000010">
    <property type="protein sequence ID" value="MEZ7516097.1"/>
    <property type="molecule type" value="Genomic_DNA"/>
</dbReference>
<dbReference type="PANTHER" id="PTHR34585">
    <property type="match status" value="1"/>
</dbReference>
<reference evidence="2 3" key="1">
    <citation type="submission" date="2023-05" db="EMBL/GenBank/DDBJ databases">
        <title>Adaptations of aquatic viruses from atmosphere-close ecosystems of the Central Arctic Ocean.</title>
        <authorList>
            <person name="Rahlff J."/>
            <person name="Holmfeldt K."/>
        </authorList>
    </citation>
    <scope>NUCLEOTIDE SEQUENCE [LARGE SCALE GENOMIC DNA]</scope>
    <source>
        <strain evidence="2 3">Arc14</strain>
    </source>
</reference>
<dbReference type="Pfam" id="PF12728">
    <property type="entry name" value="HTH_17"/>
    <property type="match status" value="1"/>
</dbReference>
<dbReference type="RefSeq" id="WP_196830765.1">
    <property type="nucleotide sequence ID" value="NZ_JASMRN010000010.1"/>
</dbReference>
<gene>
    <name evidence="2" type="ORF">QO192_12490</name>
</gene>
<keyword evidence="3" id="KW-1185">Reference proteome</keyword>
<dbReference type="Proteomes" id="UP001568894">
    <property type="component" value="Unassembled WGS sequence"/>
</dbReference>
<dbReference type="PANTHER" id="PTHR34585:SF22">
    <property type="entry name" value="HELIX-TURN-HELIX DOMAIN-CONTAINING PROTEIN"/>
    <property type="match status" value="1"/>
</dbReference>
<sequence length="113" mass="13520">MNIDRMEFIAWMERIMDRFDILSEHITDIQKKRNNIDGEELLDNQDLLQMLKISNRSLQRYRSTGKLPYYTISGKIYYKLSDVHQFIRDSFNAPRQNLKPTNDNTCQLKSVCE</sequence>
<evidence type="ECO:0000313" key="3">
    <source>
        <dbReference type="Proteomes" id="UP001568894"/>
    </source>
</evidence>
<evidence type="ECO:0000313" key="2">
    <source>
        <dbReference type="EMBL" id="MEZ7516097.1"/>
    </source>
</evidence>
<protein>
    <submittedName>
        <fullName evidence="2">Helix-turn-helix domain-containing protein</fullName>
    </submittedName>
</protein>
<dbReference type="InterPro" id="IPR041657">
    <property type="entry name" value="HTH_17"/>
</dbReference>
<accession>A0ABV4KEM2</accession>
<evidence type="ECO:0000259" key="1">
    <source>
        <dbReference type="Pfam" id="PF12728"/>
    </source>
</evidence>
<dbReference type="SUPFAM" id="SSF46955">
    <property type="entry name" value="Putative DNA-binding domain"/>
    <property type="match status" value="1"/>
</dbReference>
<feature type="domain" description="Helix-turn-helix" evidence="1">
    <location>
        <begin position="41"/>
        <end position="88"/>
    </location>
</feature>
<dbReference type="InterPro" id="IPR009061">
    <property type="entry name" value="DNA-bd_dom_put_sf"/>
</dbReference>
<proteinExistence type="predicted"/>
<comment type="caution">
    <text evidence="2">The sequence shown here is derived from an EMBL/GenBank/DDBJ whole genome shotgun (WGS) entry which is preliminary data.</text>
</comment>
<name>A0ABV4KEM2_9FLAO</name>
<organism evidence="2 3">
    <name type="scientific">Flavobacterium frigidarium</name>
    <dbReference type="NCBI Taxonomy" id="99286"/>
    <lineage>
        <taxon>Bacteria</taxon>
        <taxon>Pseudomonadati</taxon>
        <taxon>Bacteroidota</taxon>
        <taxon>Flavobacteriia</taxon>
        <taxon>Flavobacteriales</taxon>
        <taxon>Flavobacteriaceae</taxon>
        <taxon>Flavobacterium</taxon>
    </lineage>
</organism>